<dbReference type="Proteomes" id="UP000053097">
    <property type="component" value="Unassembled WGS sequence"/>
</dbReference>
<organism evidence="1 2">
    <name type="scientific">Ooceraea biroi</name>
    <name type="common">Clonal raider ant</name>
    <name type="synonym">Cerapachys biroi</name>
    <dbReference type="NCBI Taxonomy" id="2015173"/>
    <lineage>
        <taxon>Eukaryota</taxon>
        <taxon>Metazoa</taxon>
        <taxon>Ecdysozoa</taxon>
        <taxon>Arthropoda</taxon>
        <taxon>Hexapoda</taxon>
        <taxon>Insecta</taxon>
        <taxon>Pterygota</taxon>
        <taxon>Neoptera</taxon>
        <taxon>Endopterygota</taxon>
        <taxon>Hymenoptera</taxon>
        <taxon>Apocrita</taxon>
        <taxon>Aculeata</taxon>
        <taxon>Formicoidea</taxon>
        <taxon>Formicidae</taxon>
        <taxon>Dorylinae</taxon>
        <taxon>Ooceraea</taxon>
    </lineage>
</organism>
<keyword evidence="2" id="KW-1185">Reference proteome</keyword>
<proteinExistence type="predicted"/>
<evidence type="ECO:0000313" key="1">
    <source>
        <dbReference type="EMBL" id="EZA57075.1"/>
    </source>
</evidence>
<dbReference type="EMBL" id="KK107152">
    <property type="protein sequence ID" value="EZA57075.1"/>
    <property type="molecule type" value="Genomic_DNA"/>
</dbReference>
<protein>
    <submittedName>
        <fullName evidence="1">Uncharacterized protein</fullName>
    </submittedName>
</protein>
<accession>A0A026WM07</accession>
<evidence type="ECO:0000313" key="2">
    <source>
        <dbReference type="Proteomes" id="UP000053097"/>
    </source>
</evidence>
<name>A0A026WM07_OOCBI</name>
<gene>
    <name evidence="1" type="ORF">X777_01681</name>
</gene>
<reference evidence="1 2" key="1">
    <citation type="journal article" date="2014" name="Curr. Biol.">
        <title>The genome of the clonal raider ant Cerapachys biroi.</title>
        <authorList>
            <person name="Oxley P.R."/>
            <person name="Ji L."/>
            <person name="Fetter-Pruneda I."/>
            <person name="McKenzie S.K."/>
            <person name="Li C."/>
            <person name="Hu H."/>
            <person name="Zhang G."/>
            <person name="Kronauer D.J."/>
        </authorList>
    </citation>
    <scope>NUCLEOTIDE SEQUENCE [LARGE SCALE GENOMIC DNA]</scope>
</reference>
<dbReference type="AlphaFoldDB" id="A0A026WM07"/>
<sequence length="86" mass="9976">MGPAVVISVVRRSRSHLKKKQRYESVQLQEYRKSQPDRFPRQMVSVAASFARFFSIFNDISRVCRRALPIGALILKDRASGRPRRT</sequence>